<reference evidence="3 4" key="1">
    <citation type="journal article" date="2024" name="IMA Fungus">
        <title>IMA Genome - F19 : A genome assembly and annotation guide to empower mycologists, including annotated draft genome sequences of Ceratocystis pirilliformis, Diaporthe australafricana, Fusarium ophioides, Paecilomyces lecythidis, and Sporothrix stenoceras.</title>
        <authorList>
            <person name="Aylward J."/>
            <person name="Wilson A.M."/>
            <person name="Visagie C.M."/>
            <person name="Spraker J."/>
            <person name="Barnes I."/>
            <person name="Buitendag C."/>
            <person name="Ceriani C."/>
            <person name="Del Mar Angel L."/>
            <person name="du Plessis D."/>
            <person name="Fuchs T."/>
            <person name="Gasser K."/>
            <person name="Kramer D."/>
            <person name="Li W."/>
            <person name="Munsamy K."/>
            <person name="Piso A."/>
            <person name="Price J.L."/>
            <person name="Sonnekus B."/>
            <person name="Thomas C."/>
            <person name="van der Nest A."/>
            <person name="van Dijk A."/>
            <person name="van Heerden A."/>
            <person name="van Vuuren N."/>
            <person name="Yilmaz N."/>
            <person name="Duong T.A."/>
            <person name="van der Merwe N.A."/>
            <person name="Wingfield M.J."/>
            <person name="Wingfield B.D."/>
        </authorList>
    </citation>
    <scope>NUCLEOTIDE SEQUENCE [LARGE SCALE GENOMIC DNA]</scope>
    <source>
        <strain evidence="3 4">CMW 18300</strain>
    </source>
</reference>
<evidence type="ECO:0000259" key="2">
    <source>
        <dbReference type="Pfam" id="PF25411"/>
    </source>
</evidence>
<dbReference type="Pfam" id="PF25411">
    <property type="entry name" value="DUF7888"/>
    <property type="match status" value="1"/>
</dbReference>
<keyword evidence="4" id="KW-1185">Reference proteome</keyword>
<gene>
    <name evidence="3" type="ORF">Daus18300_005300</name>
</gene>
<keyword evidence="1" id="KW-0732">Signal</keyword>
<feature type="signal peptide" evidence="1">
    <location>
        <begin position="1"/>
        <end position="19"/>
    </location>
</feature>
<proteinExistence type="predicted"/>
<evidence type="ECO:0000313" key="4">
    <source>
        <dbReference type="Proteomes" id="UP001583177"/>
    </source>
</evidence>
<dbReference type="PANTHER" id="PTHR40845">
    <property type="match status" value="1"/>
</dbReference>
<dbReference type="Proteomes" id="UP001583177">
    <property type="component" value="Unassembled WGS sequence"/>
</dbReference>
<feature type="domain" description="DUF7888" evidence="2">
    <location>
        <begin position="96"/>
        <end position="214"/>
    </location>
</feature>
<accession>A0ABR3X316</accession>
<dbReference type="EMBL" id="JAWRVE010000038">
    <property type="protein sequence ID" value="KAL1870235.1"/>
    <property type="molecule type" value="Genomic_DNA"/>
</dbReference>
<dbReference type="InterPro" id="IPR057210">
    <property type="entry name" value="DUF7888"/>
</dbReference>
<dbReference type="PANTHER" id="PTHR40845:SF1">
    <property type="match status" value="1"/>
</dbReference>
<comment type="caution">
    <text evidence="3">The sequence shown here is derived from an EMBL/GenBank/DDBJ whole genome shotgun (WGS) entry which is preliminary data.</text>
</comment>
<protein>
    <recommendedName>
        <fullName evidence="2">DUF7888 domain-containing protein</fullName>
    </recommendedName>
</protein>
<organism evidence="3 4">
    <name type="scientific">Diaporthe australafricana</name>
    <dbReference type="NCBI Taxonomy" id="127596"/>
    <lineage>
        <taxon>Eukaryota</taxon>
        <taxon>Fungi</taxon>
        <taxon>Dikarya</taxon>
        <taxon>Ascomycota</taxon>
        <taxon>Pezizomycotina</taxon>
        <taxon>Sordariomycetes</taxon>
        <taxon>Sordariomycetidae</taxon>
        <taxon>Diaporthales</taxon>
        <taxon>Diaporthaceae</taxon>
        <taxon>Diaporthe</taxon>
    </lineage>
</organism>
<evidence type="ECO:0000256" key="1">
    <source>
        <dbReference type="SAM" id="SignalP"/>
    </source>
</evidence>
<name>A0ABR3X316_9PEZI</name>
<sequence length="215" mass="22938">MKFTLSVLVQLALCASALAAPAPQATDAPAPPNANIPASTTVDLTGQKVFFLAINAHFSDKIADNGITQGTDGKFTVAPAPEEQTSEGLQKRVAPIVAVAGIAAFKGAVILTKIAVEIGADTIKNLGKWNEAREEFSKKTTAEMWARNPDYQKFPAAICYNKGYKLQNAASIDGLLSAKLSLGQLNTDYDCMYMTANNQFYTQGDGGFINQSVHF</sequence>
<evidence type="ECO:0000313" key="3">
    <source>
        <dbReference type="EMBL" id="KAL1870235.1"/>
    </source>
</evidence>
<feature type="chain" id="PRO_5046774164" description="DUF7888 domain-containing protein" evidence="1">
    <location>
        <begin position="20"/>
        <end position="215"/>
    </location>
</feature>